<comment type="caution">
    <text evidence="1">The sequence shown here is derived from an EMBL/GenBank/DDBJ whole genome shotgun (WGS) entry which is preliminary data.</text>
</comment>
<sequence length="173" mass="19985">MILFAHAFSGFEYVIKTVYVDYLNITGTHWELPKAMERLRRKVSEKQSVALDCKLNILMMEFYSTKKHTRKRCADAGYRSDPHNGRSQTEILAIHERGWLRNSIGESCDVYARNEDRQLYIRTTTCIAQLRERFIKGDRTKLIRCADAGYRSDPHNGRSQTGYVFSHGGTAIS</sequence>
<reference evidence="1" key="2">
    <citation type="submission" date="2022-01" db="EMBL/GenBank/DDBJ databases">
        <authorList>
            <person name="Yamashiro T."/>
            <person name="Shiraishi A."/>
            <person name="Satake H."/>
            <person name="Nakayama K."/>
        </authorList>
    </citation>
    <scope>NUCLEOTIDE SEQUENCE</scope>
</reference>
<reference evidence="1" key="1">
    <citation type="journal article" date="2022" name="Int. J. Mol. Sci.">
        <title>Draft Genome of Tanacetum Coccineum: Genomic Comparison of Closely Related Tanacetum-Family Plants.</title>
        <authorList>
            <person name="Yamashiro T."/>
            <person name="Shiraishi A."/>
            <person name="Nakayama K."/>
            <person name="Satake H."/>
        </authorList>
    </citation>
    <scope>NUCLEOTIDE SEQUENCE</scope>
</reference>
<dbReference type="EMBL" id="BQNB010010016">
    <property type="protein sequence ID" value="GJS71566.1"/>
    <property type="molecule type" value="Genomic_DNA"/>
</dbReference>
<proteinExistence type="predicted"/>
<organism evidence="1 2">
    <name type="scientific">Tanacetum coccineum</name>
    <dbReference type="NCBI Taxonomy" id="301880"/>
    <lineage>
        <taxon>Eukaryota</taxon>
        <taxon>Viridiplantae</taxon>
        <taxon>Streptophyta</taxon>
        <taxon>Embryophyta</taxon>
        <taxon>Tracheophyta</taxon>
        <taxon>Spermatophyta</taxon>
        <taxon>Magnoliopsida</taxon>
        <taxon>eudicotyledons</taxon>
        <taxon>Gunneridae</taxon>
        <taxon>Pentapetalae</taxon>
        <taxon>asterids</taxon>
        <taxon>campanulids</taxon>
        <taxon>Asterales</taxon>
        <taxon>Asteraceae</taxon>
        <taxon>Asteroideae</taxon>
        <taxon>Anthemideae</taxon>
        <taxon>Anthemidinae</taxon>
        <taxon>Tanacetum</taxon>
    </lineage>
</organism>
<accession>A0ABQ4Y331</accession>
<name>A0ABQ4Y331_9ASTR</name>
<gene>
    <name evidence="1" type="ORF">Tco_0704407</name>
</gene>
<keyword evidence="2" id="KW-1185">Reference proteome</keyword>
<evidence type="ECO:0000313" key="2">
    <source>
        <dbReference type="Proteomes" id="UP001151760"/>
    </source>
</evidence>
<protein>
    <submittedName>
        <fullName evidence="1">Uncharacterized protein</fullName>
    </submittedName>
</protein>
<evidence type="ECO:0000313" key="1">
    <source>
        <dbReference type="EMBL" id="GJS71566.1"/>
    </source>
</evidence>
<dbReference type="Proteomes" id="UP001151760">
    <property type="component" value="Unassembled WGS sequence"/>
</dbReference>